<feature type="transmembrane region" description="Helical" evidence="2">
    <location>
        <begin position="53"/>
        <end position="72"/>
    </location>
</feature>
<keyword evidence="2" id="KW-0812">Transmembrane</keyword>
<evidence type="ECO:0000313" key="4">
    <source>
        <dbReference type="Proteomes" id="UP001346877"/>
    </source>
</evidence>
<dbReference type="EMBL" id="CP107941">
    <property type="protein sequence ID" value="WUI81762.1"/>
    <property type="molecule type" value="Genomic_DNA"/>
</dbReference>
<reference evidence="3 4" key="1">
    <citation type="submission" date="2022-10" db="EMBL/GenBank/DDBJ databases">
        <title>The complete genomes of actinobacterial strains from the NBC collection.</title>
        <authorList>
            <person name="Joergensen T.S."/>
            <person name="Alvarez Arevalo M."/>
            <person name="Sterndorff E.B."/>
            <person name="Faurdal D."/>
            <person name="Vuksanovic O."/>
            <person name="Mourched A.-S."/>
            <person name="Charusanti P."/>
            <person name="Shaw S."/>
            <person name="Blin K."/>
            <person name="Weber T."/>
        </authorList>
    </citation>
    <scope>NUCLEOTIDE SEQUENCE [LARGE SCALE GENOMIC DNA]</scope>
    <source>
        <strain evidence="3 4">NBC_00396</strain>
    </source>
</reference>
<feature type="region of interest" description="Disordered" evidence="1">
    <location>
        <begin position="103"/>
        <end position="129"/>
    </location>
</feature>
<sequence length="129" mass="14082">MVNWVTRRDLSEAAKGGAGFFALLMLAVAALFAGAWWWVSGRRLTAEPTMPRWVRVLWKGCLFVAAFALAYADGWVGSAGAVAVFAMAGFGWWLMATPDEVRRPSQGRQHRRDRAAASAPPPSIRSESS</sequence>
<keyword evidence="2" id="KW-0472">Membrane</keyword>
<name>A0ABZ1PDR2_9ACTN</name>
<dbReference type="Proteomes" id="UP001346877">
    <property type="component" value="Chromosome"/>
</dbReference>
<accession>A0ABZ1PDR2</accession>
<feature type="transmembrane region" description="Helical" evidence="2">
    <location>
        <begin position="20"/>
        <end position="41"/>
    </location>
</feature>
<evidence type="ECO:0000256" key="2">
    <source>
        <dbReference type="SAM" id="Phobius"/>
    </source>
</evidence>
<feature type="transmembrane region" description="Helical" evidence="2">
    <location>
        <begin position="78"/>
        <end position="96"/>
    </location>
</feature>
<protein>
    <submittedName>
        <fullName evidence="3">Uncharacterized protein</fullName>
    </submittedName>
</protein>
<evidence type="ECO:0000313" key="3">
    <source>
        <dbReference type="EMBL" id="WUI81762.1"/>
    </source>
</evidence>
<organism evidence="3 4">
    <name type="scientific">Micromonospora zamorensis</name>
    <dbReference type="NCBI Taxonomy" id="709883"/>
    <lineage>
        <taxon>Bacteria</taxon>
        <taxon>Bacillati</taxon>
        <taxon>Actinomycetota</taxon>
        <taxon>Actinomycetes</taxon>
        <taxon>Micromonosporales</taxon>
        <taxon>Micromonosporaceae</taxon>
        <taxon>Micromonospora</taxon>
    </lineage>
</organism>
<keyword evidence="2" id="KW-1133">Transmembrane helix</keyword>
<evidence type="ECO:0000256" key="1">
    <source>
        <dbReference type="SAM" id="MobiDB-lite"/>
    </source>
</evidence>
<keyword evidence="4" id="KW-1185">Reference proteome</keyword>
<gene>
    <name evidence="3" type="ORF">OG375_28385</name>
</gene>
<proteinExistence type="predicted"/>
<dbReference type="RefSeq" id="WP_328369058.1">
    <property type="nucleotide sequence ID" value="NZ_CP107936.1"/>
</dbReference>